<protein>
    <recommendedName>
        <fullName evidence="1">Cell morphogenesis central region domain-containing protein</fullName>
    </recommendedName>
</protein>
<dbReference type="GeneID" id="25914316"/>
<feature type="non-terminal residue" evidence="2">
    <location>
        <position position="297"/>
    </location>
</feature>
<dbReference type="InterPro" id="IPR039867">
    <property type="entry name" value="Furry/Tao3/Mor2"/>
</dbReference>
<dbReference type="STRING" id="667725.A0A0L0FA75"/>
<dbReference type="eggNOG" id="KOG1825">
    <property type="taxonomic scope" value="Eukaryota"/>
</dbReference>
<reference evidence="2 3" key="1">
    <citation type="submission" date="2011-02" db="EMBL/GenBank/DDBJ databases">
        <title>The Genome Sequence of Sphaeroforma arctica JP610.</title>
        <authorList>
            <consortium name="The Broad Institute Genome Sequencing Platform"/>
            <person name="Russ C."/>
            <person name="Cuomo C."/>
            <person name="Young S.K."/>
            <person name="Zeng Q."/>
            <person name="Gargeya S."/>
            <person name="Alvarado L."/>
            <person name="Berlin A."/>
            <person name="Chapman S.B."/>
            <person name="Chen Z."/>
            <person name="Freedman E."/>
            <person name="Gellesch M."/>
            <person name="Goldberg J."/>
            <person name="Griggs A."/>
            <person name="Gujja S."/>
            <person name="Heilman E."/>
            <person name="Heiman D."/>
            <person name="Howarth C."/>
            <person name="Mehta T."/>
            <person name="Neiman D."/>
            <person name="Pearson M."/>
            <person name="Roberts A."/>
            <person name="Saif S."/>
            <person name="Shea T."/>
            <person name="Shenoy N."/>
            <person name="Sisk P."/>
            <person name="Stolte C."/>
            <person name="Sykes S."/>
            <person name="White J."/>
            <person name="Yandava C."/>
            <person name="Burger G."/>
            <person name="Gray M.W."/>
            <person name="Holland P.W.H."/>
            <person name="King N."/>
            <person name="Lang F.B.F."/>
            <person name="Roger A.J."/>
            <person name="Ruiz-Trillo I."/>
            <person name="Haas B."/>
            <person name="Nusbaum C."/>
            <person name="Birren B."/>
        </authorList>
    </citation>
    <scope>NUCLEOTIDE SEQUENCE [LARGE SCALE GENOMIC DNA]</scope>
    <source>
        <strain evidence="2 3">JP610</strain>
    </source>
</reference>
<evidence type="ECO:0000259" key="1">
    <source>
        <dbReference type="Pfam" id="PF14228"/>
    </source>
</evidence>
<feature type="domain" description="Cell morphogenesis central region" evidence="1">
    <location>
        <begin position="10"/>
        <end position="206"/>
    </location>
</feature>
<dbReference type="Proteomes" id="UP000054560">
    <property type="component" value="Unassembled WGS sequence"/>
</dbReference>
<keyword evidence="3" id="KW-1185">Reference proteome</keyword>
<organism evidence="2 3">
    <name type="scientific">Sphaeroforma arctica JP610</name>
    <dbReference type="NCBI Taxonomy" id="667725"/>
    <lineage>
        <taxon>Eukaryota</taxon>
        <taxon>Ichthyosporea</taxon>
        <taxon>Ichthyophonida</taxon>
        <taxon>Sphaeroforma</taxon>
    </lineage>
</organism>
<evidence type="ECO:0000313" key="2">
    <source>
        <dbReference type="EMBL" id="KNC73629.1"/>
    </source>
</evidence>
<dbReference type="RefSeq" id="XP_014147531.1">
    <property type="nucleotide sequence ID" value="XM_014292056.1"/>
</dbReference>
<dbReference type="GO" id="GO:0030427">
    <property type="term" value="C:site of polarized growth"/>
    <property type="evidence" value="ECO:0007669"/>
    <property type="project" value="TreeGrafter"/>
</dbReference>
<dbReference type="PANTHER" id="PTHR12295">
    <property type="entry name" value="FURRY-RELATED"/>
    <property type="match status" value="1"/>
</dbReference>
<dbReference type="Pfam" id="PF14228">
    <property type="entry name" value="MOR2-PAG1_mid"/>
    <property type="match status" value="1"/>
</dbReference>
<dbReference type="GO" id="GO:0005938">
    <property type="term" value="C:cell cortex"/>
    <property type="evidence" value="ECO:0007669"/>
    <property type="project" value="TreeGrafter"/>
</dbReference>
<sequence length="297" mass="33392">MFPLSHTQTFGVTIDRQIIALLLTVELAPELPQNLLVQNLPPLLHVLFLNMDRTSEVLYTSCKTLLANLIHKLVSRDTSAYPIQDAARTTIAMLTADDDTSLWSKEDLNLDVKILQPLESSLLLGTLVKQHVHIHTIPSFPTQVIFLLSPICHKLVEHWSSVAHVWAVSCTSSDHASRSLQTLRALGLSLNGQVLVDFFERLVHCVLEEEKKPQAFVGEVFLTFRCFIEDLSPNGLASFPQLAWCFVILLACNSEDEWRHAAQLLDLCATRISFEQIRPAVIDMAKKWPQFPGVHSL</sequence>
<accession>A0A0L0FA75</accession>
<dbReference type="AlphaFoldDB" id="A0A0L0FA75"/>
<proteinExistence type="predicted"/>
<dbReference type="InterPro" id="IPR029473">
    <property type="entry name" value="MOR2-PAG1_mid"/>
</dbReference>
<dbReference type="GO" id="GO:0000902">
    <property type="term" value="P:cell morphogenesis"/>
    <property type="evidence" value="ECO:0007669"/>
    <property type="project" value="InterPro"/>
</dbReference>
<dbReference type="PANTHER" id="PTHR12295:SF30">
    <property type="entry name" value="PROTEIN FURRY"/>
    <property type="match status" value="1"/>
</dbReference>
<evidence type="ECO:0000313" key="3">
    <source>
        <dbReference type="Proteomes" id="UP000054560"/>
    </source>
</evidence>
<gene>
    <name evidence="2" type="ORF">SARC_13812</name>
</gene>
<name>A0A0L0FA75_9EUKA</name>
<dbReference type="EMBL" id="KQ245370">
    <property type="protein sequence ID" value="KNC73629.1"/>
    <property type="molecule type" value="Genomic_DNA"/>
</dbReference>